<organism evidence="7 8">
    <name type="scientific">Phomopsis amygdali</name>
    <name type="common">Fusicoccum amygdali</name>
    <dbReference type="NCBI Taxonomy" id="1214568"/>
    <lineage>
        <taxon>Eukaryota</taxon>
        <taxon>Fungi</taxon>
        <taxon>Dikarya</taxon>
        <taxon>Ascomycota</taxon>
        <taxon>Pezizomycotina</taxon>
        <taxon>Sordariomycetes</taxon>
        <taxon>Sordariomycetidae</taxon>
        <taxon>Diaporthales</taxon>
        <taxon>Diaporthaceae</taxon>
        <taxon>Diaporthe</taxon>
    </lineage>
</organism>
<evidence type="ECO:0000256" key="5">
    <source>
        <dbReference type="ARBA" id="ARBA00023002"/>
    </source>
</evidence>
<comment type="similarity">
    <text evidence="2">Belongs to the paxM FAD-dependent monooxygenase family.</text>
</comment>
<protein>
    <recommendedName>
        <fullName evidence="6">FAD-binding domain-containing protein</fullName>
    </recommendedName>
</protein>
<dbReference type="GO" id="GO:0071949">
    <property type="term" value="F:FAD binding"/>
    <property type="evidence" value="ECO:0007669"/>
    <property type="project" value="InterPro"/>
</dbReference>
<dbReference type="InterPro" id="IPR036188">
    <property type="entry name" value="FAD/NAD-bd_sf"/>
</dbReference>
<dbReference type="PANTHER" id="PTHR47356">
    <property type="entry name" value="FAD-DEPENDENT MONOOXYGENASE ASQG-RELATED"/>
    <property type="match status" value="1"/>
</dbReference>
<comment type="cofactor">
    <cofactor evidence="1">
        <name>FAD</name>
        <dbReference type="ChEBI" id="CHEBI:57692"/>
    </cofactor>
</comment>
<dbReference type="EMBL" id="JAUJFL010000004">
    <property type="protein sequence ID" value="KAK2604606.1"/>
    <property type="molecule type" value="Genomic_DNA"/>
</dbReference>
<evidence type="ECO:0000256" key="2">
    <source>
        <dbReference type="ARBA" id="ARBA00007992"/>
    </source>
</evidence>
<name>A0AAD9SBV1_PHOAM</name>
<dbReference type="Pfam" id="PF01494">
    <property type="entry name" value="FAD_binding_3"/>
    <property type="match status" value="1"/>
</dbReference>
<dbReference type="PANTHER" id="PTHR47356:SF2">
    <property type="entry name" value="FAD-BINDING DOMAIN-CONTAINING PROTEIN-RELATED"/>
    <property type="match status" value="1"/>
</dbReference>
<keyword evidence="3" id="KW-0285">Flavoprotein</keyword>
<comment type="caution">
    <text evidence="7">The sequence shown here is derived from an EMBL/GenBank/DDBJ whole genome shotgun (WGS) entry which is preliminary data.</text>
</comment>
<evidence type="ECO:0000256" key="1">
    <source>
        <dbReference type="ARBA" id="ARBA00001974"/>
    </source>
</evidence>
<dbReference type="InterPro" id="IPR050562">
    <property type="entry name" value="FAD_mOase_fung"/>
</dbReference>
<gene>
    <name evidence="7" type="ORF">N8I77_007519</name>
</gene>
<evidence type="ECO:0000256" key="3">
    <source>
        <dbReference type="ARBA" id="ARBA00022630"/>
    </source>
</evidence>
<evidence type="ECO:0000313" key="8">
    <source>
        <dbReference type="Proteomes" id="UP001265746"/>
    </source>
</evidence>
<keyword evidence="4" id="KW-0274">FAD</keyword>
<proteinExistence type="inferred from homology"/>
<dbReference type="AlphaFoldDB" id="A0AAD9SBV1"/>
<reference evidence="7" key="1">
    <citation type="submission" date="2023-06" db="EMBL/GenBank/DDBJ databases">
        <authorList>
            <person name="Noh H."/>
        </authorList>
    </citation>
    <scope>NUCLEOTIDE SEQUENCE</scope>
    <source>
        <strain evidence="7">DUCC20226</strain>
    </source>
</reference>
<dbReference type="PRINTS" id="PR00420">
    <property type="entry name" value="RNGMNOXGNASE"/>
</dbReference>
<dbReference type="Proteomes" id="UP001265746">
    <property type="component" value="Unassembled WGS sequence"/>
</dbReference>
<sequence length="464" mass="52609">MSNIKTFKVIIIGGGPSGLALAHMLHLAGIDYKLYDKRKDLCERRGAGLAIQPQNCRILEQLGILDKVIQQELAPEMQVHREVNADGKIVAEYPFFRWLKENHGYTMLLFERWQYLKLLYDALPDRESHVLTDKTLQSLWMIGDARVGVRFTDGSEDEGSIVIGADGVYSRVRDCVIHQAPKSVFEHKSYRISFRALYGVGTLPAGLDSGVVREIPHQGWWFQIISQPQRVFWMLYQALDRPTTHATFYREEEAEALAAQYEDCPVGEGLTLRDLRASKTFEKLAVLEEGIAPKWYWKRVVLIGDAVHKVTPNQAHGANIGLESAACLVNHLRSLIKLSPNPTETQLEQVFHAYQAVRAPATAAYLKGTSFHLRTLAGVGLSPWQRFKSQYILPRLGARWILDHQISPLQAQGVKLDFIDLGNAHDEIRVPYRDTERRRGWSTCTRIMTRLADSKSKPLSKDAQ</sequence>
<keyword evidence="8" id="KW-1185">Reference proteome</keyword>
<dbReference type="SUPFAM" id="SSF51905">
    <property type="entry name" value="FAD/NAD(P)-binding domain"/>
    <property type="match status" value="1"/>
</dbReference>
<evidence type="ECO:0000259" key="6">
    <source>
        <dbReference type="Pfam" id="PF01494"/>
    </source>
</evidence>
<accession>A0AAD9SBV1</accession>
<dbReference type="Gene3D" id="3.50.50.60">
    <property type="entry name" value="FAD/NAD(P)-binding domain"/>
    <property type="match status" value="1"/>
</dbReference>
<dbReference type="GO" id="GO:0004497">
    <property type="term" value="F:monooxygenase activity"/>
    <property type="evidence" value="ECO:0007669"/>
    <property type="project" value="InterPro"/>
</dbReference>
<evidence type="ECO:0000256" key="4">
    <source>
        <dbReference type="ARBA" id="ARBA00022827"/>
    </source>
</evidence>
<evidence type="ECO:0000313" key="7">
    <source>
        <dbReference type="EMBL" id="KAK2604606.1"/>
    </source>
</evidence>
<feature type="domain" description="FAD-binding" evidence="6">
    <location>
        <begin position="8"/>
        <end position="337"/>
    </location>
</feature>
<dbReference type="InterPro" id="IPR002938">
    <property type="entry name" value="FAD-bd"/>
</dbReference>
<keyword evidence="5" id="KW-0560">Oxidoreductase</keyword>